<comment type="caution">
    <text evidence="1">The sequence shown here is derived from an EMBL/GenBank/DDBJ whole genome shotgun (WGS) entry which is preliminary data.</text>
</comment>
<proteinExistence type="predicted"/>
<name>A0A9R1WBD6_LACSA</name>
<sequence length="149" mass="17185">MKIRSLSHTHKQFVYIYRIKHSLYGLQSRIFTFKTLGTKLHVQLARIPSSEEVKSVTITDNTDTISAVISETSCRKLLKSSLEKFISDNPPINRNNLPSIITDHKEQTKTMSIQMLRTSTPDNVRFIIIDIENPSTMRETPIPRILLKF</sequence>
<gene>
    <name evidence="1" type="ORF">LSAT_V11C300147950</name>
</gene>
<reference evidence="1 2" key="1">
    <citation type="journal article" date="2017" name="Nat. Commun.">
        <title>Genome assembly with in vitro proximity ligation data and whole-genome triplication in lettuce.</title>
        <authorList>
            <person name="Reyes-Chin-Wo S."/>
            <person name="Wang Z."/>
            <person name="Yang X."/>
            <person name="Kozik A."/>
            <person name="Arikit S."/>
            <person name="Song C."/>
            <person name="Xia L."/>
            <person name="Froenicke L."/>
            <person name="Lavelle D.O."/>
            <person name="Truco M.J."/>
            <person name="Xia R."/>
            <person name="Zhu S."/>
            <person name="Xu C."/>
            <person name="Xu H."/>
            <person name="Xu X."/>
            <person name="Cox K."/>
            <person name="Korf I."/>
            <person name="Meyers B.C."/>
            <person name="Michelmore R.W."/>
        </authorList>
    </citation>
    <scope>NUCLEOTIDE SEQUENCE [LARGE SCALE GENOMIC DNA]</scope>
    <source>
        <strain evidence="2">cv. Salinas</strain>
        <tissue evidence="1">Seedlings</tissue>
    </source>
</reference>
<evidence type="ECO:0000313" key="2">
    <source>
        <dbReference type="Proteomes" id="UP000235145"/>
    </source>
</evidence>
<evidence type="ECO:0000313" key="1">
    <source>
        <dbReference type="EMBL" id="KAJ0219536.1"/>
    </source>
</evidence>
<dbReference type="EMBL" id="NBSK02000003">
    <property type="protein sequence ID" value="KAJ0219536.1"/>
    <property type="molecule type" value="Genomic_DNA"/>
</dbReference>
<dbReference type="AlphaFoldDB" id="A0A9R1WBD6"/>
<protein>
    <submittedName>
        <fullName evidence="1">Uncharacterized protein</fullName>
    </submittedName>
</protein>
<keyword evidence="2" id="KW-1185">Reference proteome</keyword>
<organism evidence="1 2">
    <name type="scientific">Lactuca sativa</name>
    <name type="common">Garden lettuce</name>
    <dbReference type="NCBI Taxonomy" id="4236"/>
    <lineage>
        <taxon>Eukaryota</taxon>
        <taxon>Viridiplantae</taxon>
        <taxon>Streptophyta</taxon>
        <taxon>Embryophyta</taxon>
        <taxon>Tracheophyta</taxon>
        <taxon>Spermatophyta</taxon>
        <taxon>Magnoliopsida</taxon>
        <taxon>eudicotyledons</taxon>
        <taxon>Gunneridae</taxon>
        <taxon>Pentapetalae</taxon>
        <taxon>asterids</taxon>
        <taxon>campanulids</taxon>
        <taxon>Asterales</taxon>
        <taxon>Asteraceae</taxon>
        <taxon>Cichorioideae</taxon>
        <taxon>Cichorieae</taxon>
        <taxon>Lactucinae</taxon>
        <taxon>Lactuca</taxon>
    </lineage>
</organism>
<accession>A0A9R1WBD6</accession>
<dbReference type="Proteomes" id="UP000235145">
    <property type="component" value="Unassembled WGS sequence"/>
</dbReference>